<reference evidence="1 2" key="1">
    <citation type="submission" date="2019-09" db="EMBL/GenBank/DDBJ databases">
        <authorList>
            <person name="Chandra G."/>
            <person name="Truman W A."/>
        </authorList>
    </citation>
    <scope>NUCLEOTIDE SEQUENCE [LARGE SCALE GENOMIC DNA]</scope>
    <source>
        <strain evidence="1">PS704</strain>
    </source>
</reference>
<protein>
    <submittedName>
        <fullName evidence="1">Uncharacterized protein</fullName>
    </submittedName>
</protein>
<name>A0A5E6UCR0_PSEFL</name>
<dbReference type="Proteomes" id="UP000326557">
    <property type="component" value="Unassembled WGS sequence"/>
</dbReference>
<gene>
    <name evidence="1" type="ORF">PS704_01442</name>
</gene>
<evidence type="ECO:0000313" key="2">
    <source>
        <dbReference type="Proteomes" id="UP000326557"/>
    </source>
</evidence>
<accession>A0A5E6UCR0</accession>
<dbReference type="RefSeq" id="WP_150632491.1">
    <property type="nucleotide sequence ID" value="NZ_CABVHI010000022.1"/>
</dbReference>
<evidence type="ECO:0000313" key="1">
    <source>
        <dbReference type="EMBL" id="VVN85329.1"/>
    </source>
</evidence>
<dbReference type="AlphaFoldDB" id="A0A5E6UCR0"/>
<proteinExistence type="predicted"/>
<dbReference type="EMBL" id="CABVHP010000003">
    <property type="protein sequence ID" value="VVN85329.1"/>
    <property type="molecule type" value="Genomic_DNA"/>
</dbReference>
<dbReference type="OrthoDB" id="9971825at2"/>
<organism evidence="1 2">
    <name type="scientific">Pseudomonas fluorescens</name>
    <dbReference type="NCBI Taxonomy" id="294"/>
    <lineage>
        <taxon>Bacteria</taxon>
        <taxon>Pseudomonadati</taxon>
        <taxon>Pseudomonadota</taxon>
        <taxon>Gammaproteobacteria</taxon>
        <taxon>Pseudomonadales</taxon>
        <taxon>Pseudomonadaceae</taxon>
        <taxon>Pseudomonas</taxon>
    </lineage>
</organism>
<sequence length="90" mass="10432">MQDLNNFRISFLHHENINFIYVITSTLHEADSWKYIADRLGLFYCNSEGYTMLSHAIKKMVEANGVTEVTVEICDIPSQADEHKNIARRL</sequence>